<evidence type="ECO:0000313" key="2">
    <source>
        <dbReference type="EMBL" id="KAJ6826541.1"/>
    </source>
</evidence>
<comment type="caution">
    <text evidence="3">The sequence shown here is derived from an EMBL/GenBank/DDBJ whole genome shotgun (WGS) entry which is preliminary data.</text>
</comment>
<feature type="region of interest" description="Disordered" evidence="1">
    <location>
        <begin position="1"/>
        <end position="37"/>
    </location>
</feature>
<dbReference type="AlphaFoldDB" id="A0AAX6GLZ6"/>
<evidence type="ECO:0000313" key="3">
    <source>
        <dbReference type="EMBL" id="KAJ6829552.1"/>
    </source>
</evidence>
<keyword evidence="4" id="KW-1185">Reference proteome</keyword>
<gene>
    <name evidence="3" type="ORF">M6B38_357305</name>
    <name evidence="2" type="ORF">M6B38_371785</name>
</gene>
<dbReference type="EMBL" id="JANAVB010020855">
    <property type="protein sequence ID" value="KAJ6826541.1"/>
    <property type="molecule type" value="Genomic_DNA"/>
</dbReference>
<evidence type="ECO:0000256" key="1">
    <source>
        <dbReference type="SAM" id="MobiDB-lite"/>
    </source>
</evidence>
<organism evidence="3 4">
    <name type="scientific">Iris pallida</name>
    <name type="common">Sweet iris</name>
    <dbReference type="NCBI Taxonomy" id="29817"/>
    <lineage>
        <taxon>Eukaryota</taxon>
        <taxon>Viridiplantae</taxon>
        <taxon>Streptophyta</taxon>
        <taxon>Embryophyta</taxon>
        <taxon>Tracheophyta</taxon>
        <taxon>Spermatophyta</taxon>
        <taxon>Magnoliopsida</taxon>
        <taxon>Liliopsida</taxon>
        <taxon>Asparagales</taxon>
        <taxon>Iridaceae</taxon>
        <taxon>Iridoideae</taxon>
        <taxon>Irideae</taxon>
        <taxon>Iris</taxon>
    </lineage>
</organism>
<proteinExistence type="predicted"/>
<evidence type="ECO:0000313" key="4">
    <source>
        <dbReference type="Proteomes" id="UP001140949"/>
    </source>
</evidence>
<reference evidence="3" key="1">
    <citation type="journal article" date="2023" name="GigaByte">
        <title>Genome assembly of the bearded iris, Iris pallida Lam.</title>
        <authorList>
            <person name="Bruccoleri R.E."/>
            <person name="Oakeley E.J."/>
            <person name="Faust A.M.E."/>
            <person name="Altorfer M."/>
            <person name="Dessus-Babus S."/>
            <person name="Burckhardt D."/>
            <person name="Oertli M."/>
            <person name="Naumann U."/>
            <person name="Petersen F."/>
            <person name="Wong J."/>
        </authorList>
    </citation>
    <scope>NUCLEOTIDE SEQUENCE</scope>
    <source>
        <strain evidence="3">GSM-AAB239-AS_SAM_17_03QT</strain>
    </source>
</reference>
<reference evidence="3" key="2">
    <citation type="submission" date="2023-04" db="EMBL/GenBank/DDBJ databases">
        <authorList>
            <person name="Bruccoleri R.E."/>
            <person name="Oakeley E.J."/>
            <person name="Faust A.-M."/>
            <person name="Dessus-Babus S."/>
            <person name="Altorfer M."/>
            <person name="Burckhardt D."/>
            <person name="Oertli M."/>
            <person name="Naumann U."/>
            <person name="Petersen F."/>
            <person name="Wong J."/>
        </authorList>
    </citation>
    <scope>NUCLEOTIDE SEQUENCE</scope>
    <source>
        <strain evidence="3">GSM-AAB239-AS_SAM_17_03QT</strain>
        <tissue evidence="3">Leaf</tissue>
    </source>
</reference>
<dbReference type="Proteomes" id="UP001140949">
    <property type="component" value="Unassembled WGS sequence"/>
</dbReference>
<dbReference type="EMBL" id="JANAVB010018399">
    <property type="protein sequence ID" value="KAJ6829552.1"/>
    <property type="molecule type" value="Genomic_DNA"/>
</dbReference>
<name>A0AAX6GLZ6_IRIPA</name>
<sequence length="138" mass="14506">MLGLRSTTMEEVVADGEGEGEGKKGEGSHQSSDEGVVRPEVRVSVCQLELTGSRVPAAASLEGGGFRGKWWLGCVCLFVFGVMVVVAVRDGCVEANSGGHMVMAVVLGDHTTTVTWWSSEQDEWSRPGGAVRHGVSGT</sequence>
<protein>
    <submittedName>
        <fullName evidence="3">Formin-like protein 5</fullName>
    </submittedName>
</protein>
<accession>A0AAX6GLZ6</accession>
<feature type="compositionally biased region" description="Basic and acidic residues" evidence="1">
    <location>
        <begin position="20"/>
        <end position="37"/>
    </location>
</feature>